<keyword evidence="8" id="KW-1185">Reference proteome</keyword>
<feature type="region of interest" description="Disordered" evidence="5">
    <location>
        <begin position="1126"/>
        <end position="1181"/>
    </location>
</feature>
<feature type="domain" description="LIM zinc-binding" evidence="6">
    <location>
        <begin position="1519"/>
        <end position="1579"/>
    </location>
</feature>
<feature type="region of interest" description="Disordered" evidence="5">
    <location>
        <begin position="450"/>
        <end position="473"/>
    </location>
</feature>
<evidence type="ECO:0000256" key="4">
    <source>
        <dbReference type="PROSITE-ProRule" id="PRU00125"/>
    </source>
</evidence>
<dbReference type="InterPro" id="IPR001781">
    <property type="entry name" value="Znf_LIM"/>
</dbReference>
<feature type="compositionally biased region" description="Polar residues" evidence="5">
    <location>
        <begin position="1380"/>
        <end position="1395"/>
    </location>
</feature>
<feature type="compositionally biased region" description="Basic and acidic residues" evidence="5">
    <location>
        <begin position="397"/>
        <end position="413"/>
    </location>
</feature>
<dbReference type="Pfam" id="PF00412">
    <property type="entry name" value="LIM"/>
    <property type="match status" value="1"/>
</dbReference>
<feature type="compositionally biased region" description="Basic and acidic residues" evidence="5">
    <location>
        <begin position="1172"/>
        <end position="1181"/>
    </location>
</feature>
<evidence type="ECO:0000313" key="8">
    <source>
        <dbReference type="Proteomes" id="UP000316079"/>
    </source>
</evidence>
<keyword evidence="2 4" id="KW-0862">Zinc</keyword>
<dbReference type="OrthoDB" id="6129702at2759"/>
<feature type="compositionally biased region" description="Polar residues" evidence="5">
    <location>
        <begin position="1126"/>
        <end position="1136"/>
    </location>
</feature>
<dbReference type="InterPro" id="IPR030072">
    <property type="entry name" value="XIRP1/XIRP2"/>
</dbReference>
<feature type="region of interest" description="Disordered" evidence="5">
    <location>
        <begin position="269"/>
        <end position="329"/>
    </location>
</feature>
<feature type="region of interest" description="Disordered" evidence="5">
    <location>
        <begin position="53"/>
        <end position="177"/>
    </location>
</feature>
<keyword evidence="1 4" id="KW-0479">Metal-binding</keyword>
<keyword evidence="3 4" id="KW-0440">LIM domain</keyword>
<feature type="compositionally biased region" description="Polar residues" evidence="5">
    <location>
        <begin position="1055"/>
        <end position="1068"/>
    </location>
</feature>
<evidence type="ECO:0000256" key="1">
    <source>
        <dbReference type="ARBA" id="ARBA00022723"/>
    </source>
</evidence>
<comment type="caution">
    <text evidence="7">The sequence shown here is derived from an EMBL/GenBank/DDBJ whole genome shotgun (WGS) entry which is preliminary data.</text>
</comment>
<dbReference type="FunFam" id="2.10.110.10:FF:000002">
    <property type="entry name" value="LIM domain and actin-binding 1"/>
    <property type="match status" value="1"/>
</dbReference>
<feature type="compositionally biased region" description="Basic and acidic residues" evidence="5">
    <location>
        <begin position="61"/>
        <end position="74"/>
    </location>
</feature>
<feature type="region of interest" description="Disordered" evidence="5">
    <location>
        <begin position="1026"/>
        <end position="1079"/>
    </location>
</feature>
<dbReference type="GO" id="GO:0001725">
    <property type="term" value="C:stress fiber"/>
    <property type="evidence" value="ECO:0007669"/>
    <property type="project" value="TreeGrafter"/>
</dbReference>
<dbReference type="PROSITE" id="PS50023">
    <property type="entry name" value="LIM_DOMAIN_2"/>
    <property type="match status" value="1"/>
</dbReference>
<dbReference type="STRING" id="623744.A0A553RG86"/>
<feature type="region of interest" description="Disordered" evidence="5">
    <location>
        <begin position="1"/>
        <end position="26"/>
    </location>
</feature>
<feature type="compositionally biased region" description="Basic and acidic residues" evidence="5">
    <location>
        <begin position="82"/>
        <end position="99"/>
    </location>
</feature>
<dbReference type="EMBL" id="SRMA01024142">
    <property type="protein sequence ID" value="TRZ01199.1"/>
    <property type="molecule type" value="Genomic_DNA"/>
</dbReference>
<feature type="compositionally biased region" description="Basic and acidic residues" evidence="5">
    <location>
        <begin position="1141"/>
        <end position="1162"/>
    </location>
</feature>
<dbReference type="GO" id="GO:0005925">
    <property type="term" value="C:focal adhesion"/>
    <property type="evidence" value="ECO:0007669"/>
    <property type="project" value="TreeGrafter"/>
</dbReference>
<feature type="region of interest" description="Disordered" evidence="5">
    <location>
        <begin position="927"/>
        <end position="1012"/>
    </location>
</feature>
<feature type="compositionally biased region" description="Polar residues" evidence="5">
    <location>
        <begin position="13"/>
        <end position="26"/>
    </location>
</feature>
<dbReference type="Proteomes" id="UP000316079">
    <property type="component" value="Unassembled WGS sequence"/>
</dbReference>
<gene>
    <name evidence="7" type="ORF">DNTS_017549</name>
</gene>
<feature type="compositionally biased region" description="Low complexity" evidence="5">
    <location>
        <begin position="1339"/>
        <end position="1355"/>
    </location>
</feature>
<feature type="compositionally biased region" description="Polar residues" evidence="5">
    <location>
        <begin position="133"/>
        <end position="147"/>
    </location>
</feature>
<evidence type="ECO:0000256" key="5">
    <source>
        <dbReference type="SAM" id="MobiDB-lite"/>
    </source>
</evidence>
<feature type="compositionally biased region" description="Polar residues" evidence="5">
    <location>
        <begin position="946"/>
        <end position="955"/>
    </location>
</feature>
<dbReference type="SMART" id="SM00132">
    <property type="entry name" value="LIM"/>
    <property type="match status" value="1"/>
</dbReference>
<feature type="compositionally biased region" description="Basic and acidic residues" evidence="5">
    <location>
        <begin position="1070"/>
        <end position="1079"/>
    </location>
</feature>
<dbReference type="SUPFAM" id="SSF57716">
    <property type="entry name" value="Glucocorticoid receptor-like (DNA-binding domain)"/>
    <property type="match status" value="2"/>
</dbReference>
<organism evidence="7 8">
    <name type="scientific">Danionella cerebrum</name>
    <dbReference type="NCBI Taxonomy" id="2873325"/>
    <lineage>
        <taxon>Eukaryota</taxon>
        <taxon>Metazoa</taxon>
        <taxon>Chordata</taxon>
        <taxon>Craniata</taxon>
        <taxon>Vertebrata</taxon>
        <taxon>Euteleostomi</taxon>
        <taxon>Actinopterygii</taxon>
        <taxon>Neopterygii</taxon>
        <taxon>Teleostei</taxon>
        <taxon>Ostariophysi</taxon>
        <taxon>Cypriniformes</taxon>
        <taxon>Danionidae</taxon>
        <taxon>Danioninae</taxon>
        <taxon>Danionella</taxon>
    </lineage>
</organism>
<sequence length="1605" mass="179047">MKGGIIGEEEVMTQKSSVRRAQSLRNVSSEQVLSWTEAGLRDNRKSVSQLVAQYQNSPGRKTKEVVSHEVKHEISPGPGSEDSSKAEELEKKSDSKERPSILSLSRSKSMEVLPRHRQTGTIALRALFESKLTDQPQSKSRNTSPESADTETPKNSSLPITPLFKKDAEKTKPAAEVNRVVKEPLTEVISKSASQKETVTRSERRKTISGIYQEKRTFQEEDKRRSVADFRDSSALFGPEKPSISVKALSALYLSKVAAAEPAGILKLEPDLSSPTGKRSKANKMADCPQNSIARAPESSPPTHRVESNAEENERPFTSPPPPREAMSTIHQRRQKCELRRLLKHTCPELRNVDNLVEEELADILNTGLVTDPRYLNEIQSRCWVFENQGSSSVDFNDQKPQTKGECAEEESLKANSNNEENKPEGSEVEEEMTEESVRVDVKATRRMFESQSRENKSLCPRKSEKNVIDQKQKKAYDTNVKETLNTDPRIDLVVSNDEPVSISRAKQVFETTQYKEIVPPMNEGFAQEEGQLRAKVRNRAQMFESTPLDKINQHTKEESEIVMGKSQETLLSLGNFSVLHSDGTTLEANESGHVVKTRFLFNTKDTRAESYEEEMVTGSIKSIMLQMLAGTNLNPTVTLVKEDSQGNVEIQPVDVPTHQLPFTQDRECRTANVVQITEDLLGQEKSSRKGVLIQEDSAGMKEITVYCLFVHSGNSPGVTGLNSSSLTNSEKTNVTTCPLVETNSIINLVCTENGTLDHLKSLHEANIGPSNTDLGQVFQVKMSEYCNQKNEQILQNQAIYEDGAVLQAELVDVVEDDELVNLQTAIMNLQRATVEAKALQQSVQSKLSPETKQNQLISETCQNIDNDNITENGDLSEIPNTHEEEEEAVKEDIVRGSIQSALDSLERSNVNVTKGDFRAAMIYRSSGKGAKAANTKQQSEKTLENKSTSNLSIQSEKEILKNETPPQVACPQEQISVERSTKKRKTSVGPKPSIPPKPDHLKRKANPNGSVSDSVHLIVQVNSFKPQSDQSSTLNSNTDQTSQEHIQHTVVGQVDQNSPKLENSLGKTESAEEKIPEETTKIYQDNVMESSTGLHATLQNFGGKPSGSMPPVKPKRIKMAKDNAENGTNVNQGSETPPFLDKDSLDKTEINKCKDSRDDQAGKVVRREKKKRGETEDERRQRLSVHMDEIMKGNVPVVLEIFDKLKKQEELKSILSKVEEIEEDTNKVDVSSIRNIFESVPEWVVPLENPKVVPPKNYESQNEPEIMTSMEAAFGDLEKAGAEIIRLKDQTLARLMDIEEAIKKALYSVSTLKSDSDIVGLSGLFRESMVAVQDSPPSGNIRKISIGSSKSAKAQTQIGRKQQSTMQQRPDLFIPTAKPRSTSPASPSFISIQSAARKPTERGPLKEDPKEETKPQCCCSMPSELRQCSGTKAQSSSPTSPQRQVSVLQVKTIPERDRVIGTKTVSENYERTDSFGNKFYSSKTSTVVTTQPETRTPSRKLIMSNPATSEIFQPAAQETCSACLKAVYPMERMAADKLIFHKTCFCCKYCKKKLSLQSYAPLYGEFYCVFHYQQLFRRKGNYDEGFGHQQHKERWRQRNGTKPI</sequence>
<feature type="compositionally biased region" description="Polar residues" evidence="5">
    <location>
        <begin position="1356"/>
        <end position="1369"/>
    </location>
</feature>
<dbReference type="PROSITE" id="PS00478">
    <property type="entry name" value="LIM_DOMAIN_1"/>
    <property type="match status" value="1"/>
</dbReference>
<feature type="compositionally biased region" description="Polar residues" evidence="5">
    <location>
        <begin position="1026"/>
        <end position="1045"/>
    </location>
</feature>
<evidence type="ECO:0000313" key="7">
    <source>
        <dbReference type="EMBL" id="TRZ01199.1"/>
    </source>
</evidence>
<feature type="region of interest" description="Disordered" evidence="5">
    <location>
        <begin position="391"/>
        <end position="438"/>
    </location>
</feature>
<proteinExistence type="predicted"/>
<dbReference type="GO" id="GO:0051015">
    <property type="term" value="F:actin filament binding"/>
    <property type="evidence" value="ECO:0007669"/>
    <property type="project" value="TreeGrafter"/>
</dbReference>
<evidence type="ECO:0000256" key="2">
    <source>
        <dbReference type="ARBA" id="ARBA00022833"/>
    </source>
</evidence>
<evidence type="ECO:0000256" key="3">
    <source>
        <dbReference type="ARBA" id="ARBA00023038"/>
    </source>
</evidence>
<feature type="compositionally biased region" description="Basic and acidic residues" evidence="5">
    <location>
        <begin position="164"/>
        <end position="177"/>
    </location>
</feature>
<evidence type="ECO:0000259" key="6">
    <source>
        <dbReference type="PROSITE" id="PS50023"/>
    </source>
</evidence>
<reference evidence="7 8" key="1">
    <citation type="journal article" date="2019" name="Sci. Data">
        <title>Hybrid genome assembly and annotation of Danionella translucida.</title>
        <authorList>
            <person name="Kadobianskyi M."/>
            <person name="Schulze L."/>
            <person name="Schuelke M."/>
            <person name="Judkewitz B."/>
        </authorList>
    </citation>
    <scope>NUCLEOTIDE SEQUENCE [LARGE SCALE GENOMIC DNA]</scope>
    <source>
        <strain evidence="7 8">Bolton</strain>
    </source>
</reference>
<dbReference type="PANTHER" id="PTHR22591">
    <property type="entry name" value="XIN"/>
    <property type="match status" value="1"/>
</dbReference>
<dbReference type="GO" id="GO:0046872">
    <property type="term" value="F:metal ion binding"/>
    <property type="evidence" value="ECO:0007669"/>
    <property type="project" value="UniProtKB-KW"/>
</dbReference>
<dbReference type="PANTHER" id="PTHR22591:SF2">
    <property type="entry name" value="XIN ACTIN-BINDING REPEAT-CONTAINING PROTEIN 1"/>
    <property type="match status" value="1"/>
</dbReference>
<feature type="region of interest" description="Disordered" evidence="5">
    <location>
        <begin position="1333"/>
        <end position="1419"/>
    </location>
</feature>
<name>A0A553RG86_9TELE</name>
<protein>
    <recommendedName>
        <fullName evidence="6">LIM zinc-binding domain-containing protein</fullName>
    </recommendedName>
</protein>
<feature type="compositionally biased region" description="Basic and acidic residues" evidence="5">
    <location>
        <begin position="1399"/>
        <end position="1415"/>
    </location>
</feature>
<accession>A0A553RG86</accession>
<feature type="compositionally biased region" description="Basic and acidic residues" evidence="5">
    <location>
        <begin position="304"/>
        <end position="315"/>
    </location>
</feature>
<dbReference type="Gene3D" id="2.10.110.10">
    <property type="entry name" value="Cysteine Rich Protein"/>
    <property type="match status" value="1"/>
</dbReference>
<dbReference type="GO" id="GO:0007015">
    <property type="term" value="P:actin filament organization"/>
    <property type="evidence" value="ECO:0007669"/>
    <property type="project" value="TreeGrafter"/>
</dbReference>